<dbReference type="GO" id="GO:0003755">
    <property type="term" value="F:peptidyl-prolyl cis-trans isomerase activity"/>
    <property type="evidence" value="ECO:0007669"/>
    <property type="project" value="UniProtKB-KW"/>
</dbReference>
<dbReference type="SUPFAM" id="SSF109998">
    <property type="entry name" value="Triger factor/SurA peptide-binding domain-like"/>
    <property type="match status" value="1"/>
</dbReference>
<dbReference type="InterPro" id="IPR052029">
    <property type="entry name" value="PpiD_chaperone"/>
</dbReference>
<accession>A0A1I2GEA8</accession>
<evidence type="ECO:0000256" key="3">
    <source>
        <dbReference type="ARBA" id="ARBA00022519"/>
    </source>
</evidence>
<keyword evidence="3" id="KW-0997">Cell inner membrane</keyword>
<sequence>MAIISKIRERAGIAVGAIAIGLILFIVGGDLFSSNSWIMQSLNQPTVGTIDGNTISFQEYNNELNDLKNKYSLQVGRALNEIELEYIRPEAFNNLVDKLVLQKEFEKIGLVVTKEELQDMIQGNNLHPGWAQSFTNPQTGEVDKNMIINFLKNIGQARPEQQAQFYNFEQGLTPERLKEKYQKLFDLSTYVTKKEAETYYKDQNSRVSVKYVAIPFYLVPDSVVKVNDDLLIAQFNKIKDKYKDKENRAIEYVPFSFKPSSADSASIKKSLEDLVAQFEATTDNESFANANSDVNQNIGSLKPSDLPKDLASISLEEGKVYGPFLDKDKGVYALHKFIATEQDSVYSAKASHILFSTKEKSDADKAEIKKKAQDVLNQLQKGTGDFATFARIYGEDGTREKGGDLGWFTEKQMVAPFEKAVMDANKLGLIPNLVETEFGYHIIEVTGLKNKTKYKLATIVKEIAPSDATREKAYRDASNFASAKNIKEYVDKVAEAKLISLQALNIAKDAKFINNINSPKVREIVRWAYNDAKLGQVSPIFELDDQYIVAVLRGAVDKGEATWEDVKDELAIEVRKDLKAQYIMDKLKAVANSDLTSIANAYGTNVSVTNMSDITMQTSALNGVGYSPIAIGRAFGMKKGEKTPLFRDEEAIIALEVTEVSEAAEIADYNSYKEQIVGRRTAQTLDRLYKAAKKITKTESDIAKYY</sequence>
<evidence type="ECO:0000256" key="4">
    <source>
        <dbReference type="ARBA" id="ARBA00022692"/>
    </source>
</evidence>
<proteinExistence type="inferred from homology"/>
<evidence type="ECO:0000256" key="5">
    <source>
        <dbReference type="ARBA" id="ARBA00022989"/>
    </source>
</evidence>
<protein>
    <recommendedName>
        <fullName evidence="9">Periplasmic chaperone PpiD</fullName>
    </recommendedName>
    <alternativeName>
        <fullName evidence="10">Periplasmic folding chaperone</fullName>
    </alternativeName>
</protein>
<feature type="domain" description="PpiC" evidence="13">
    <location>
        <begin position="345"/>
        <end position="447"/>
    </location>
</feature>
<comment type="subcellular location">
    <subcellularLocation>
        <location evidence="1">Cell inner membrane</location>
        <topology evidence="1">Single-pass type II membrane protein</topology>
        <orientation evidence="1">Periplasmic side</orientation>
    </subcellularLocation>
</comment>
<gene>
    <name evidence="14" type="ORF">SAMN04488541_101815</name>
</gene>
<dbReference type="PANTHER" id="PTHR47529">
    <property type="entry name" value="PEPTIDYL-PROLYL CIS-TRANS ISOMERASE D"/>
    <property type="match status" value="1"/>
</dbReference>
<evidence type="ECO:0000256" key="9">
    <source>
        <dbReference type="ARBA" id="ARBA00040743"/>
    </source>
</evidence>
<evidence type="ECO:0000256" key="11">
    <source>
        <dbReference type="PROSITE-ProRule" id="PRU00278"/>
    </source>
</evidence>
<dbReference type="AlphaFoldDB" id="A0A1I2GEA8"/>
<evidence type="ECO:0000256" key="10">
    <source>
        <dbReference type="ARBA" id="ARBA00042775"/>
    </source>
</evidence>
<dbReference type="PROSITE" id="PS50198">
    <property type="entry name" value="PPIC_PPIASE_2"/>
    <property type="match status" value="1"/>
</dbReference>
<keyword evidence="5 12" id="KW-1133">Transmembrane helix</keyword>
<comment type="similarity">
    <text evidence="8">Belongs to the PpiD chaperone family.</text>
</comment>
<feature type="transmembrane region" description="Helical" evidence="12">
    <location>
        <begin position="12"/>
        <end position="32"/>
    </location>
</feature>
<dbReference type="PANTHER" id="PTHR47529:SF1">
    <property type="entry name" value="PERIPLASMIC CHAPERONE PPID"/>
    <property type="match status" value="1"/>
</dbReference>
<evidence type="ECO:0000259" key="13">
    <source>
        <dbReference type="PROSITE" id="PS50198"/>
    </source>
</evidence>
<keyword evidence="15" id="KW-1185">Reference proteome</keyword>
<evidence type="ECO:0000256" key="7">
    <source>
        <dbReference type="ARBA" id="ARBA00023186"/>
    </source>
</evidence>
<dbReference type="GO" id="GO:0005886">
    <property type="term" value="C:plasma membrane"/>
    <property type="evidence" value="ECO:0007669"/>
    <property type="project" value="UniProtKB-SubCell"/>
</dbReference>
<keyword evidence="11" id="KW-0697">Rotamase</keyword>
<dbReference type="RefSeq" id="WP_091545117.1">
    <property type="nucleotide sequence ID" value="NZ_FONY01000018.1"/>
</dbReference>
<dbReference type="OrthoDB" id="9812372at2"/>
<dbReference type="SUPFAM" id="SSF54534">
    <property type="entry name" value="FKBP-like"/>
    <property type="match status" value="1"/>
</dbReference>
<evidence type="ECO:0000313" key="14">
    <source>
        <dbReference type="EMBL" id="SFF15832.1"/>
    </source>
</evidence>
<evidence type="ECO:0000256" key="6">
    <source>
        <dbReference type="ARBA" id="ARBA00023136"/>
    </source>
</evidence>
<evidence type="ECO:0000256" key="12">
    <source>
        <dbReference type="SAM" id="Phobius"/>
    </source>
</evidence>
<keyword evidence="2" id="KW-1003">Cell membrane</keyword>
<evidence type="ECO:0000256" key="1">
    <source>
        <dbReference type="ARBA" id="ARBA00004382"/>
    </source>
</evidence>
<name>A0A1I2GEA8_9BACT</name>
<keyword evidence="4 12" id="KW-0812">Transmembrane</keyword>
<dbReference type="Gene3D" id="3.10.50.40">
    <property type="match status" value="1"/>
</dbReference>
<evidence type="ECO:0000313" key="15">
    <source>
        <dbReference type="Proteomes" id="UP000199513"/>
    </source>
</evidence>
<keyword evidence="6 12" id="KW-0472">Membrane</keyword>
<dbReference type="Pfam" id="PF13623">
    <property type="entry name" value="SurA_N_2"/>
    <property type="match status" value="1"/>
</dbReference>
<organism evidence="14 15">
    <name type="scientific">Thermoflexibacter ruber</name>
    <dbReference type="NCBI Taxonomy" id="1003"/>
    <lineage>
        <taxon>Bacteria</taxon>
        <taxon>Pseudomonadati</taxon>
        <taxon>Bacteroidota</taxon>
        <taxon>Cytophagia</taxon>
        <taxon>Cytophagales</taxon>
        <taxon>Thermoflexibacteraceae</taxon>
        <taxon>Thermoflexibacter</taxon>
    </lineage>
</organism>
<dbReference type="InterPro" id="IPR027304">
    <property type="entry name" value="Trigger_fact/SurA_dom_sf"/>
</dbReference>
<dbReference type="STRING" id="1003.SAMN04488541_101815"/>
<keyword evidence="7" id="KW-0143">Chaperone</keyword>
<dbReference type="Pfam" id="PF13616">
    <property type="entry name" value="Rotamase_3"/>
    <property type="match status" value="1"/>
</dbReference>
<keyword evidence="11 14" id="KW-0413">Isomerase</keyword>
<evidence type="ECO:0000256" key="2">
    <source>
        <dbReference type="ARBA" id="ARBA00022475"/>
    </source>
</evidence>
<evidence type="ECO:0000256" key="8">
    <source>
        <dbReference type="ARBA" id="ARBA00038408"/>
    </source>
</evidence>
<dbReference type="InterPro" id="IPR000297">
    <property type="entry name" value="PPIase_PpiC"/>
</dbReference>
<dbReference type="InterPro" id="IPR046357">
    <property type="entry name" value="PPIase_dom_sf"/>
</dbReference>
<dbReference type="EMBL" id="FONY01000018">
    <property type="protein sequence ID" value="SFF15832.1"/>
    <property type="molecule type" value="Genomic_DNA"/>
</dbReference>
<dbReference type="Proteomes" id="UP000199513">
    <property type="component" value="Unassembled WGS sequence"/>
</dbReference>
<reference evidence="14 15" key="1">
    <citation type="submission" date="2016-10" db="EMBL/GenBank/DDBJ databases">
        <authorList>
            <person name="de Groot N.N."/>
        </authorList>
    </citation>
    <scope>NUCLEOTIDE SEQUENCE [LARGE SCALE GENOMIC DNA]</scope>
    <source>
        <strain>GEY</strain>
        <strain evidence="15">DSM 9560</strain>
    </source>
</reference>